<dbReference type="EMBL" id="PFBL01000013">
    <property type="protein sequence ID" value="PIR83187.1"/>
    <property type="molecule type" value="Genomic_DNA"/>
</dbReference>
<evidence type="ECO:0000313" key="2">
    <source>
        <dbReference type="Proteomes" id="UP000230179"/>
    </source>
</evidence>
<name>A0A2H0U9X0_9BACT</name>
<protein>
    <submittedName>
        <fullName evidence="1">Uncharacterized protein</fullName>
    </submittedName>
</protein>
<gene>
    <name evidence="1" type="ORF">COU19_01810</name>
</gene>
<reference evidence="2" key="1">
    <citation type="submission" date="2017-09" db="EMBL/GenBank/DDBJ databases">
        <title>Depth-based differentiation of microbial function through sediment-hosted aquifers and enrichment of novel symbionts in the deep terrestrial subsurface.</title>
        <authorList>
            <person name="Probst A.J."/>
            <person name="Ladd B."/>
            <person name="Jarett J.K."/>
            <person name="Geller-Mcgrath D.E."/>
            <person name="Sieber C.M.K."/>
            <person name="Emerson J.B."/>
            <person name="Anantharaman K."/>
            <person name="Thomas B.C."/>
            <person name="Malmstrom R."/>
            <person name="Stieglmeier M."/>
            <person name="Klingl A."/>
            <person name="Woyke T."/>
            <person name="Ryan C.M."/>
            <person name="Banfield J.F."/>
        </authorList>
    </citation>
    <scope>NUCLEOTIDE SEQUENCE [LARGE SCALE GENOMIC DNA]</scope>
</reference>
<organism evidence="1 2">
    <name type="scientific">Candidatus Kaiserbacteria bacterium CG10_big_fil_rev_8_21_14_0_10_56_12</name>
    <dbReference type="NCBI Taxonomy" id="1974611"/>
    <lineage>
        <taxon>Bacteria</taxon>
        <taxon>Candidatus Kaiseribacteriota</taxon>
    </lineage>
</organism>
<proteinExistence type="predicted"/>
<accession>A0A2H0U9X0</accession>
<evidence type="ECO:0000313" key="1">
    <source>
        <dbReference type="EMBL" id="PIR83187.1"/>
    </source>
</evidence>
<dbReference type="Proteomes" id="UP000230179">
    <property type="component" value="Unassembled WGS sequence"/>
</dbReference>
<dbReference type="AlphaFoldDB" id="A0A2H0U9X0"/>
<comment type="caution">
    <text evidence="1">The sequence shown here is derived from an EMBL/GenBank/DDBJ whole genome shotgun (WGS) entry which is preliminary data.</text>
</comment>
<sequence length="62" mass="7047">MHNFWIFFDRYPLMVPLAVTGVILVLGVATGAVRWRPSACKPPRLRSVPTRAARRRSATRRA</sequence>